<evidence type="ECO:0000259" key="1">
    <source>
        <dbReference type="Pfam" id="PF01408"/>
    </source>
</evidence>
<name>A0ABU1B1N9_9BACT</name>
<evidence type="ECO:0000313" key="4">
    <source>
        <dbReference type="EMBL" id="MDQ8209495.1"/>
    </source>
</evidence>
<sequence length="547" mass="60637">MKKIKIGQIGTGHLHAYKIRTLLQYPEVFEFIAVAEDDPARRASAQGSDTYAGLEWVDSDALLAMPELDAVLVEVEEHDTLEVAQRCIRAGKHIHMDKPGGESLPPFQELLAQAEQQHLTVQMGYMYRNSPAIEFCLKAVREGLLGNISTIDAAMNRYDGEDFRQLMRTFQAGAAYIFLCHLIDLAVIMMGAPERVIPLSTCTRSDGVMDNGFAVMSFPDGCTASLRTTIVEVSGFERRNLVVCGDRGTLIVQPLELEGNQAGGRVFLNLLEARGGFKQGLQEIPQAPLKDRYADHLLEFARIVVGEIENPYSYAHELLVQKCHLQACGYDLEETLPEVNGLQRYQRANATLSPPSAGEVRVVFFGDSITDCWDLDVSFPGENYINRGIGGQNTKQMCARLAQDVLALQPSVVWFMGGTNDIAQGASCEDILDNVRFVVSRCRQAGIQVVLASLLPVSDYHQHKDSLWERRKLRPQNRIKEVNTGLSEIAASKGAIYLDLFSLLIDANDQMPADLADDGLHPNPKGYDCIAPYVKQALERAKSRCFK</sequence>
<dbReference type="RefSeq" id="WP_308952412.1">
    <property type="nucleotide sequence ID" value="NZ_JARXHW010000075.1"/>
</dbReference>
<protein>
    <submittedName>
        <fullName evidence="4">GDSL-type esterase/lipase family protein</fullName>
    </submittedName>
</protein>
<evidence type="ECO:0000313" key="5">
    <source>
        <dbReference type="Proteomes" id="UP001225316"/>
    </source>
</evidence>
<gene>
    <name evidence="4" type="ORF">QEH52_18365</name>
</gene>
<evidence type="ECO:0000259" key="3">
    <source>
        <dbReference type="Pfam" id="PF22725"/>
    </source>
</evidence>
<dbReference type="SUPFAM" id="SSF52266">
    <property type="entry name" value="SGNH hydrolase"/>
    <property type="match status" value="1"/>
</dbReference>
<feature type="domain" description="Gfo/Idh/MocA-like oxidoreductase N-terminal" evidence="1">
    <location>
        <begin position="4"/>
        <end position="125"/>
    </location>
</feature>
<dbReference type="InterPro" id="IPR013830">
    <property type="entry name" value="SGNH_hydro"/>
</dbReference>
<organism evidence="4 5">
    <name type="scientific">Thalassobacterium maritimum</name>
    <dbReference type="NCBI Taxonomy" id="3041265"/>
    <lineage>
        <taxon>Bacteria</taxon>
        <taxon>Pseudomonadati</taxon>
        <taxon>Verrucomicrobiota</taxon>
        <taxon>Opitutia</taxon>
        <taxon>Puniceicoccales</taxon>
        <taxon>Coraliomargaritaceae</taxon>
        <taxon>Thalassobacterium</taxon>
    </lineage>
</organism>
<dbReference type="Pfam" id="PF13472">
    <property type="entry name" value="Lipase_GDSL_2"/>
    <property type="match status" value="1"/>
</dbReference>
<dbReference type="Gene3D" id="3.40.50.1110">
    <property type="entry name" value="SGNH hydrolase"/>
    <property type="match status" value="1"/>
</dbReference>
<dbReference type="InterPro" id="IPR036291">
    <property type="entry name" value="NAD(P)-bd_dom_sf"/>
</dbReference>
<dbReference type="Gene3D" id="3.30.360.10">
    <property type="entry name" value="Dihydrodipicolinate Reductase, domain 2"/>
    <property type="match status" value="1"/>
</dbReference>
<dbReference type="Proteomes" id="UP001225316">
    <property type="component" value="Unassembled WGS sequence"/>
</dbReference>
<dbReference type="Gene3D" id="3.40.50.720">
    <property type="entry name" value="NAD(P)-binding Rossmann-like Domain"/>
    <property type="match status" value="1"/>
</dbReference>
<feature type="domain" description="SGNH hydrolase-type esterase" evidence="2">
    <location>
        <begin position="364"/>
        <end position="528"/>
    </location>
</feature>
<dbReference type="PANTHER" id="PTHR30383">
    <property type="entry name" value="THIOESTERASE 1/PROTEASE 1/LYSOPHOSPHOLIPASE L1"/>
    <property type="match status" value="1"/>
</dbReference>
<evidence type="ECO:0000259" key="2">
    <source>
        <dbReference type="Pfam" id="PF13472"/>
    </source>
</evidence>
<comment type="caution">
    <text evidence="4">The sequence shown here is derived from an EMBL/GenBank/DDBJ whole genome shotgun (WGS) entry which is preliminary data.</text>
</comment>
<dbReference type="PANTHER" id="PTHR30383:SF5">
    <property type="entry name" value="SGNH HYDROLASE-TYPE ESTERASE DOMAIN-CONTAINING PROTEIN"/>
    <property type="match status" value="1"/>
</dbReference>
<feature type="domain" description="GFO/IDH/MocA-like oxidoreductase" evidence="3">
    <location>
        <begin position="138"/>
        <end position="250"/>
    </location>
</feature>
<dbReference type="Pfam" id="PF22725">
    <property type="entry name" value="GFO_IDH_MocA_C3"/>
    <property type="match status" value="1"/>
</dbReference>
<dbReference type="InterPro" id="IPR036514">
    <property type="entry name" value="SGNH_hydro_sf"/>
</dbReference>
<accession>A0ABU1B1N9</accession>
<reference evidence="4 5" key="1">
    <citation type="submission" date="2023-04" db="EMBL/GenBank/DDBJ databases">
        <title>A novel bacteria isolated from coastal sediment.</title>
        <authorList>
            <person name="Liu X.-J."/>
            <person name="Du Z.-J."/>
        </authorList>
    </citation>
    <scope>NUCLEOTIDE SEQUENCE [LARGE SCALE GENOMIC DNA]</scope>
    <source>
        <strain evidence="4 5">SDUM461003</strain>
    </source>
</reference>
<dbReference type="EMBL" id="JARXHW010000075">
    <property type="protein sequence ID" value="MDQ8209495.1"/>
    <property type="molecule type" value="Genomic_DNA"/>
</dbReference>
<dbReference type="InterPro" id="IPR055170">
    <property type="entry name" value="GFO_IDH_MocA-like_dom"/>
</dbReference>
<dbReference type="SUPFAM" id="SSF51735">
    <property type="entry name" value="NAD(P)-binding Rossmann-fold domains"/>
    <property type="match status" value="1"/>
</dbReference>
<proteinExistence type="predicted"/>
<keyword evidence="5" id="KW-1185">Reference proteome</keyword>
<dbReference type="SUPFAM" id="SSF55347">
    <property type="entry name" value="Glyceraldehyde-3-phosphate dehydrogenase-like, C-terminal domain"/>
    <property type="match status" value="1"/>
</dbReference>
<dbReference type="InterPro" id="IPR051532">
    <property type="entry name" value="Ester_Hydrolysis_Enzymes"/>
</dbReference>
<dbReference type="Pfam" id="PF01408">
    <property type="entry name" value="GFO_IDH_MocA"/>
    <property type="match status" value="1"/>
</dbReference>
<dbReference type="InterPro" id="IPR000683">
    <property type="entry name" value="Gfo/Idh/MocA-like_OxRdtase_N"/>
</dbReference>